<dbReference type="EMBL" id="JALNTZ010000001">
    <property type="protein sequence ID" value="KAJ3665890.1"/>
    <property type="molecule type" value="Genomic_DNA"/>
</dbReference>
<gene>
    <name evidence="1" type="ORF">Zmor_001355</name>
</gene>
<comment type="caution">
    <text evidence="1">The sequence shown here is derived from an EMBL/GenBank/DDBJ whole genome shotgun (WGS) entry which is preliminary data.</text>
</comment>
<sequence>MIMVGQIKRNKCTNWCIYWCYMKHMNSSTKLLVVVGDLVTRVISDYTHTVPKKPFEQLVFFNSFIGSIVTRPGVPSNQAFTCATSLRSH</sequence>
<evidence type="ECO:0000313" key="1">
    <source>
        <dbReference type="EMBL" id="KAJ3665890.1"/>
    </source>
</evidence>
<organism evidence="1 2">
    <name type="scientific">Zophobas morio</name>
    <dbReference type="NCBI Taxonomy" id="2755281"/>
    <lineage>
        <taxon>Eukaryota</taxon>
        <taxon>Metazoa</taxon>
        <taxon>Ecdysozoa</taxon>
        <taxon>Arthropoda</taxon>
        <taxon>Hexapoda</taxon>
        <taxon>Insecta</taxon>
        <taxon>Pterygota</taxon>
        <taxon>Neoptera</taxon>
        <taxon>Endopterygota</taxon>
        <taxon>Coleoptera</taxon>
        <taxon>Polyphaga</taxon>
        <taxon>Cucujiformia</taxon>
        <taxon>Tenebrionidae</taxon>
        <taxon>Zophobas</taxon>
    </lineage>
</organism>
<name>A0AA38J1J4_9CUCU</name>
<keyword evidence="2" id="KW-1185">Reference proteome</keyword>
<dbReference type="AlphaFoldDB" id="A0AA38J1J4"/>
<proteinExistence type="predicted"/>
<reference evidence="1" key="1">
    <citation type="journal article" date="2023" name="G3 (Bethesda)">
        <title>Whole genome assemblies of Zophobas morio and Tenebrio molitor.</title>
        <authorList>
            <person name="Kaur S."/>
            <person name="Stinson S.A."/>
            <person name="diCenzo G.C."/>
        </authorList>
    </citation>
    <scope>NUCLEOTIDE SEQUENCE</scope>
    <source>
        <strain evidence="1">QUZm001</strain>
    </source>
</reference>
<evidence type="ECO:0000313" key="2">
    <source>
        <dbReference type="Proteomes" id="UP001168821"/>
    </source>
</evidence>
<dbReference type="Proteomes" id="UP001168821">
    <property type="component" value="Unassembled WGS sequence"/>
</dbReference>
<accession>A0AA38J1J4</accession>
<protein>
    <submittedName>
        <fullName evidence="1">Uncharacterized protein</fullName>
    </submittedName>
</protein>